<comment type="caution">
    <text evidence="2">The sequence shown here is derived from an EMBL/GenBank/DDBJ whole genome shotgun (WGS) entry which is preliminary data.</text>
</comment>
<keyword evidence="2" id="KW-0489">Methyltransferase</keyword>
<dbReference type="Proteomes" id="UP001610104">
    <property type="component" value="Unassembled WGS sequence"/>
</dbReference>
<keyword evidence="3" id="KW-1185">Reference proteome</keyword>
<evidence type="ECO:0000259" key="1">
    <source>
        <dbReference type="Pfam" id="PF13847"/>
    </source>
</evidence>
<evidence type="ECO:0000313" key="3">
    <source>
        <dbReference type="Proteomes" id="UP001610104"/>
    </source>
</evidence>
<gene>
    <name evidence="2" type="ORF">V8G56_01775</name>
</gene>
<dbReference type="InterPro" id="IPR029063">
    <property type="entry name" value="SAM-dependent_MTases_sf"/>
</dbReference>
<accession>A0ABW7MLE5</accession>
<dbReference type="GO" id="GO:0032259">
    <property type="term" value="P:methylation"/>
    <property type="evidence" value="ECO:0007669"/>
    <property type="project" value="UniProtKB-KW"/>
</dbReference>
<dbReference type="RefSeq" id="WP_395436748.1">
    <property type="nucleotide sequence ID" value="NZ_JBAWKC010000001.1"/>
</dbReference>
<keyword evidence="2" id="KW-0808">Transferase</keyword>
<name>A0ABW7MLE5_9FLAO</name>
<dbReference type="SUPFAM" id="SSF53335">
    <property type="entry name" value="S-adenosyl-L-methionine-dependent methyltransferases"/>
    <property type="match status" value="1"/>
</dbReference>
<feature type="domain" description="Methyltransferase" evidence="1">
    <location>
        <begin position="40"/>
        <end position="157"/>
    </location>
</feature>
<protein>
    <submittedName>
        <fullName evidence="2">Methyltransferase domain-containing protein</fullName>
    </submittedName>
</protein>
<dbReference type="Pfam" id="PF13847">
    <property type="entry name" value="Methyltransf_31"/>
    <property type="match status" value="1"/>
</dbReference>
<evidence type="ECO:0000313" key="2">
    <source>
        <dbReference type="EMBL" id="MFH6767450.1"/>
    </source>
</evidence>
<dbReference type="GO" id="GO:0008168">
    <property type="term" value="F:methyltransferase activity"/>
    <property type="evidence" value="ECO:0007669"/>
    <property type="project" value="UniProtKB-KW"/>
</dbReference>
<sequence>MITNLNEHWNAAYNKEEEQLGWFEANPMQTMELVNACNLQKDATILNVGAGTTSLIDSLLEEGYTNLIANDLSDLALDKLKQRVKKSHNYNLSCIKDDLTNPQQLNKLQSIDLWIDRAVLHFFLTEAEQRAYFNLIQKIVSNNGYVIIAVFSLEGAQKCCGLDIKRYNLEMLQKNLGSHFKLINTFNYTFINPFGGERPYIYTLFQRQV</sequence>
<dbReference type="PANTHER" id="PTHR12843">
    <property type="entry name" value="PROTEIN-LYSINE N-METHYLTRANSFERASE METTL10"/>
    <property type="match status" value="1"/>
</dbReference>
<proteinExistence type="predicted"/>
<dbReference type="EMBL" id="JBAWKC010000001">
    <property type="protein sequence ID" value="MFH6767450.1"/>
    <property type="molecule type" value="Genomic_DNA"/>
</dbReference>
<dbReference type="InterPro" id="IPR025714">
    <property type="entry name" value="Methyltranfer_dom"/>
</dbReference>
<dbReference type="PANTHER" id="PTHR12843:SF5">
    <property type="entry name" value="EEF1A LYSINE METHYLTRANSFERASE 2"/>
    <property type="match status" value="1"/>
</dbReference>
<organism evidence="2 3">
    <name type="scientific">Gaetbulibacter aquiaggeris</name>
    <dbReference type="NCBI Taxonomy" id="1735373"/>
    <lineage>
        <taxon>Bacteria</taxon>
        <taxon>Pseudomonadati</taxon>
        <taxon>Bacteroidota</taxon>
        <taxon>Flavobacteriia</taxon>
        <taxon>Flavobacteriales</taxon>
        <taxon>Flavobacteriaceae</taxon>
        <taxon>Gaetbulibacter</taxon>
    </lineage>
</organism>
<reference evidence="2 3" key="1">
    <citation type="submission" date="2024-02" db="EMBL/GenBank/DDBJ databases">
        <title>A Gaetbulibacter species isolated from tidal flats and genomic insights of their niches.</title>
        <authorList>
            <person name="Ye Y."/>
        </authorList>
    </citation>
    <scope>NUCLEOTIDE SEQUENCE [LARGE SCALE GENOMIC DNA]</scope>
    <source>
        <strain evidence="2 3">KEM-8</strain>
    </source>
</reference>
<dbReference type="Gene3D" id="3.40.50.150">
    <property type="entry name" value="Vaccinia Virus protein VP39"/>
    <property type="match status" value="1"/>
</dbReference>